<name>A0ABS7CWD4_9BACT</name>
<proteinExistence type="predicted"/>
<keyword evidence="2" id="KW-1185">Reference proteome</keyword>
<evidence type="ECO:0000313" key="2">
    <source>
        <dbReference type="Proteomes" id="UP000813018"/>
    </source>
</evidence>
<evidence type="ECO:0000313" key="1">
    <source>
        <dbReference type="EMBL" id="MBW7467817.1"/>
    </source>
</evidence>
<accession>A0ABS7CWD4</accession>
<organism evidence="1 2">
    <name type="scientific">Pontibacter aydingkolensis</name>
    <dbReference type="NCBI Taxonomy" id="1911536"/>
    <lineage>
        <taxon>Bacteria</taxon>
        <taxon>Pseudomonadati</taxon>
        <taxon>Bacteroidota</taxon>
        <taxon>Cytophagia</taxon>
        <taxon>Cytophagales</taxon>
        <taxon>Hymenobacteraceae</taxon>
        <taxon>Pontibacter</taxon>
    </lineage>
</organism>
<sequence length="130" mass="14231">MFRGRLAGQEGAIVHLGNPVLEGGAEGGLSVLKITDWECRPTKKEPSSPGLGRADNSQPSRFKLLINYQIEVSEVIRQALNASPDKTAHFIAYVQLGTDAGQLQETSPVGFWTLHDTKGLAWNTLYRLRA</sequence>
<gene>
    <name evidence="1" type="ORF">K0O23_12135</name>
</gene>
<protein>
    <submittedName>
        <fullName evidence="1">Uncharacterized protein</fullName>
    </submittedName>
</protein>
<comment type="caution">
    <text evidence="1">The sequence shown here is derived from an EMBL/GenBank/DDBJ whole genome shotgun (WGS) entry which is preliminary data.</text>
</comment>
<dbReference type="RefSeq" id="WP_219877697.1">
    <property type="nucleotide sequence ID" value="NZ_JAHYXK010000009.1"/>
</dbReference>
<dbReference type="Proteomes" id="UP000813018">
    <property type="component" value="Unassembled WGS sequence"/>
</dbReference>
<reference evidence="1 2" key="1">
    <citation type="journal article" date="2016" name="Int. J. Syst. Evol. Microbiol.">
        <title>Pontibacter aydingkolensis sp. nov., isolated from soil of a salt lake.</title>
        <authorList>
            <person name="Osman G."/>
            <person name="Zhang T."/>
            <person name="Lou K."/>
            <person name="Gao Y."/>
            <person name="Chang W."/>
            <person name="Lin Q."/>
            <person name="Yang H.M."/>
            <person name="Huo X.D."/>
            <person name="Wang N."/>
        </authorList>
    </citation>
    <scope>NUCLEOTIDE SEQUENCE [LARGE SCALE GENOMIC DNA]</scope>
    <source>
        <strain evidence="1 2">KACC 19255</strain>
    </source>
</reference>
<dbReference type="EMBL" id="JAHYXK010000009">
    <property type="protein sequence ID" value="MBW7467817.1"/>
    <property type="molecule type" value="Genomic_DNA"/>
</dbReference>